<name>A0AAN5T1M3_LEGPN</name>
<organism evidence="2 3">
    <name type="scientific">Legionella pneumophila</name>
    <dbReference type="NCBI Taxonomy" id="446"/>
    <lineage>
        <taxon>Bacteria</taxon>
        <taxon>Pseudomonadati</taxon>
        <taxon>Pseudomonadota</taxon>
        <taxon>Gammaproteobacteria</taxon>
        <taxon>Legionellales</taxon>
        <taxon>Legionellaceae</taxon>
        <taxon>Legionella</taxon>
    </lineage>
</organism>
<reference evidence="2" key="1">
    <citation type="journal article" date="2018" name="Genome Biol.">
        <title>SKESA: strategic k-mer extension for scrupulous assemblies.</title>
        <authorList>
            <person name="Souvorov A."/>
            <person name="Agarwala R."/>
            <person name="Lipman D.J."/>
        </authorList>
    </citation>
    <scope>NUCLEOTIDE SEQUENCE</scope>
    <source>
        <strain evidence="2">AZ00058701</strain>
    </source>
</reference>
<comment type="caution">
    <text evidence="2">The sequence shown here is derived from an EMBL/GenBank/DDBJ whole genome shotgun (WGS) entry which is preliminary data.</text>
</comment>
<protein>
    <submittedName>
        <fullName evidence="2">Uncharacterized protein</fullName>
    </submittedName>
</protein>
<sequence length="98" mass="11091">MPSGKGIPSEAMYIRDFEKSLYEYCESRGVQFKKGTFSGLSDNLVSYKDTKENIRTVKCDMVVDCSGSNRMVLKETTHPRRNRSLAPGETTMQITTKI</sequence>
<dbReference type="SUPFAM" id="SSF51905">
    <property type="entry name" value="FAD/NAD(P)-binding domain"/>
    <property type="match status" value="1"/>
</dbReference>
<dbReference type="AlphaFoldDB" id="A0AAN5T1M3"/>
<proteinExistence type="predicted"/>
<dbReference type="Gene3D" id="3.50.50.60">
    <property type="entry name" value="FAD/NAD(P)-binding domain"/>
    <property type="match status" value="1"/>
</dbReference>
<gene>
    <name evidence="2" type="ORF">JBJ86_12910</name>
</gene>
<dbReference type="Proteomes" id="UP000866496">
    <property type="component" value="Unassembled WGS sequence"/>
</dbReference>
<evidence type="ECO:0000313" key="2">
    <source>
        <dbReference type="EMBL" id="HAU1881139.1"/>
    </source>
</evidence>
<dbReference type="InterPro" id="IPR036188">
    <property type="entry name" value="FAD/NAD-bd_sf"/>
</dbReference>
<reference evidence="2" key="2">
    <citation type="submission" date="2019-10" db="EMBL/GenBank/DDBJ databases">
        <authorList>
            <consortium name="NCBI Pathogen Detection Project"/>
        </authorList>
    </citation>
    <scope>NUCLEOTIDE SEQUENCE</scope>
    <source>
        <strain evidence="2">AZ00058701</strain>
    </source>
</reference>
<evidence type="ECO:0000256" key="1">
    <source>
        <dbReference type="SAM" id="MobiDB-lite"/>
    </source>
</evidence>
<dbReference type="RefSeq" id="WP_010947697.1">
    <property type="nucleotide sequence ID" value="NZ_FJGX01000001.1"/>
</dbReference>
<feature type="region of interest" description="Disordered" evidence="1">
    <location>
        <begin position="79"/>
        <end position="98"/>
    </location>
</feature>
<evidence type="ECO:0000313" key="3">
    <source>
        <dbReference type="Proteomes" id="UP000866496"/>
    </source>
</evidence>
<accession>A0AAN5T1M3</accession>
<dbReference type="EMBL" id="DACWHX010000017">
    <property type="protein sequence ID" value="HAU1881139.1"/>
    <property type="molecule type" value="Genomic_DNA"/>
</dbReference>